<keyword evidence="1" id="KW-0732">Signal</keyword>
<evidence type="ECO:0000313" key="3">
    <source>
        <dbReference type="Proteomes" id="UP000782610"/>
    </source>
</evidence>
<gene>
    <name evidence="2" type="ORF">HY834_08075</name>
</gene>
<accession>A0A933L1Y0</accession>
<dbReference type="EMBL" id="JACRAF010000023">
    <property type="protein sequence ID" value="MBI4921692.1"/>
    <property type="molecule type" value="Genomic_DNA"/>
</dbReference>
<organism evidence="2 3">
    <name type="scientific">Devosia nanyangense</name>
    <dbReference type="NCBI Taxonomy" id="1228055"/>
    <lineage>
        <taxon>Bacteria</taxon>
        <taxon>Pseudomonadati</taxon>
        <taxon>Pseudomonadota</taxon>
        <taxon>Alphaproteobacteria</taxon>
        <taxon>Hyphomicrobiales</taxon>
        <taxon>Devosiaceae</taxon>
        <taxon>Devosia</taxon>
    </lineage>
</organism>
<dbReference type="AlphaFoldDB" id="A0A933L1Y0"/>
<feature type="chain" id="PRO_5036841965" description="DUF2147 domain-containing protein" evidence="1">
    <location>
        <begin position="21"/>
        <end position="136"/>
    </location>
</feature>
<name>A0A933L1Y0_9HYPH</name>
<comment type="caution">
    <text evidence="2">The sequence shown here is derived from an EMBL/GenBank/DDBJ whole genome shotgun (WGS) entry which is preliminary data.</text>
</comment>
<protein>
    <recommendedName>
        <fullName evidence="4">DUF2147 domain-containing protein</fullName>
    </recommendedName>
</protein>
<evidence type="ECO:0000256" key="1">
    <source>
        <dbReference type="SAM" id="SignalP"/>
    </source>
</evidence>
<dbReference type="Proteomes" id="UP000782610">
    <property type="component" value="Unassembled WGS sequence"/>
</dbReference>
<evidence type="ECO:0008006" key="4">
    <source>
        <dbReference type="Google" id="ProtNLM"/>
    </source>
</evidence>
<reference evidence="2" key="1">
    <citation type="submission" date="2020-07" db="EMBL/GenBank/DDBJ databases">
        <title>Huge and variable diversity of episymbiotic CPR bacteria and DPANN archaea in groundwater ecosystems.</title>
        <authorList>
            <person name="He C.Y."/>
            <person name="Keren R."/>
            <person name="Whittaker M."/>
            <person name="Farag I.F."/>
            <person name="Doudna J."/>
            <person name="Cate J.H.D."/>
            <person name="Banfield J.F."/>
        </authorList>
    </citation>
    <scope>NUCLEOTIDE SEQUENCE</scope>
    <source>
        <strain evidence="2">NC_groundwater_1586_Pr3_B-0.1um_66_15</strain>
    </source>
</reference>
<feature type="signal peptide" evidence="1">
    <location>
        <begin position="1"/>
        <end position="20"/>
    </location>
</feature>
<evidence type="ECO:0000313" key="2">
    <source>
        <dbReference type="EMBL" id="MBI4921692.1"/>
    </source>
</evidence>
<sequence length="136" mass="14951">MRIAASLAVALLFSVAAAQAQQLEGQWVARSAANGVVIDTVVVITGQTYISNQTMYSGGATYFTSQSGEVFFNPPDNLRLVVLDWSPKDYLGQPQAMPPNTNWTIYELTDTQLGVAEPACLRTAPMNQCYVRFRRQ</sequence>
<proteinExistence type="predicted"/>